<feature type="region of interest" description="Disordered" evidence="1">
    <location>
        <begin position="239"/>
        <end position="267"/>
    </location>
</feature>
<name>A0A914RHS0_PAREQ</name>
<dbReference type="AlphaFoldDB" id="A0A914RHS0"/>
<feature type="region of interest" description="Disordered" evidence="1">
    <location>
        <begin position="572"/>
        <end position="599"/>
    </location>
</feature>
<reference evidence="3" key="1">
    <citation type="submission" date="2022-11" db="UniProtKB">
        <authorList>
            <consortium name="WormBaseParasite"/>
        </authorList>
    </citation>
    <scope>IDENTIFICATION</scope>
</reference>
<evidence type="ECO:0000256" key="1">
    <source>
        <dbReference type="SAM" id="MobiDB-lite"/>
    </source>
</evidence>
<keyword evidence="2" id="KW-1185">Reference proteome</keyword>
<dbReference type="Proteomes" id="UP000887564">
    <property type="component" value="Unplaced"/>
</dbReference>
<proteinExistence type="predicted"/>
<evidence type="ECO:0000313" key="3">
    <source>
        <dbReference type="WBParaSite" id="PEQ_0000608101-mRNA-1"/>
    </source>
</evidence>
<dbReference type="WBParaSite" id="PEQ_0000608101-mRNA-1">
    <property type="protein sequence ID" value="PEQ_0000608101-mRNA-1"/>
    <property type="gene ID" value="PEQ_0000608101"/>
</dbReference>
<protein>
    <submittedName>
        <fullName evidence="3">Uncharacterized protein</fullName>
    </submittedName>
</protein>
<feature type="compositionally biased region" description="Basic and acidic residues" evidence="1">
    <location>
        <begin position="254"/>
        <end position="267"/>
    </location>
</feature>
<organism evidence="2 3">
    <name type="scientific">Parascaris equorum</name>
    <name type="common">Equine roundworm</name>
    <dbReference type="NCBI Taxonomy" id="6256"/>
    <lineage>
        <taxon>Eukaryota</taxon>
        <taxon>Metazoa</taxon>
        <taxon>Ecdysozoa</taxon>
        <taxon>Nematoda</taxon>
        <taxon>Chromadorea</taxon>
        <taxon>Rhabditida</taxon>
        <taxon>Spirurina</taxon>
        <taxon>Ascaridomorpha</taxon>
        <taxon>Ascaridoidea</taxon>
        <taxon>Ascarididae</taxon>
        <taxon>Parascaris</taxon>
    </lineage>
</organism>
<evidence type="ECO:0000313" key="2">
    <source>
        <dbReference type="Proteomes" id="UP000887564"/>
    </source>
</evidence>
<feature type="compositionally biased region" description="Basic and acidic residues" evidence="1">
    <location>
        <begin position="590"/>
        <end position="599"/>
    </location>
</feature>
<accession>A0A914RHS0</accession>
<sequence length="599" mass="67836">MVKLTVEVRTVPDVYCAYPRFFIQHKKYYAAYVAEAVAPLVSHHMSAEMESIEEAERSYRSALTTGWVLRVQTSSPASIDLYVETLFVKKNRKDRGDELYYIIDEIEALECAERLRNSKLLLLTDLPYCRTGRRLESAWSICVDGLNAACVKFDPSRPAGFYSLVHFCFFHFASIYDFPTLMRQLGWAYLVPTSIELGRKVVSYVELRVIVKLSCATINKVSDFLGRMDAPLFILDKGGMPPVPPPKPRLSVDTSRKESEGDDARRVDHATLTRSHSALPATVRPAPTSRSASPMDGCSLALLFRHPVFYGRCRYVCAHETWKCCDMENIICGCEMAMGSGKIEISVRRGCINEVLYDNFQLALKVSTPLDTYVISFTMEEFQLAFARDDVPPNLNVSFLILSLRVDEPSALDTPPLPSEIASVPVVSTDLVRRPETPKWDDEIDKDQFHYSPSNLFSSQGEERGQRRQQTLSRVFVSVLIQIRRKIDGASSSITGRPLAVTSAVWLKSTSVLHEVRDLMHFGDPLYKKQHVICNFWFHMHFCSQMNGIPCLKIATEYTKNQHTETMERDIMKESTRANGPLPTGEASNEAEKDEVRFV</sequence>